<feature type="domain" description="CMP/dCMP-type deaminase" evidence="3">
    <location>
        <begin position="15"/>
        <end position="122"/>
    </location>
</feature>
<protein>
    <submittedName>
        <fullName evidence="4">tRNA-specific adenosine deaminase</fullName>
    </submittedName>
</protein>
<dbReference type="PROSITE" id="PS51747">
    <property type="entry name" value="CYT_DCMP_DEAMINASES_2"/>
    <property type="match status" value="1"/>
</dbReference>
<dbReference type="GO" id="GO:0016787">
    <property type="term" value="F:hydrolase activity"/>
    <property type="evidence" value="ECO:0007669"/>
    <property type="project" value="InterPro"/>
</dbReference>
<dbReference type="Pfam" id="PF00383">
    <property type="entry name" value="dCMP_cyt_deam_1"/>
    <property type="match status" value="1"/>
</dbReference>
<organism evidence="4 5">
    <name type="scientific">Mycobacterium asiaticum</name>
    <dbReference type="NCBI Taxonomy" id="1790"/>
    <lineage>
        <taxon>Bacteria</taxon>
        <taxon>Bacillati</taxon>
        <taxon>Actinomycetota</taxon>
        <taxon>Actinomycetes</taxon>
        <taxon>Mycobacteriales</taxon>
        <taxon>Mycobacteriaceae</taxon>
        <taxon>Mycobacterium</taxon>
    </lineage>
</organism>
<dbReference type="SUPFAM" id="SSF53927">
    <property type="entry name" value="Cytidine deaminase-like"/>
    <property type="match status" value="1"/>
</dbReference>
<evidence type="ECO:0000313" key="5">
    <source>
        <dbReference type="Proteomes" id="UP000093795"/>
    </source>
</evidence>
<reference evidence="4 5" key="1">
    <citation type="submission" date="2016-06" db="EMBL/GenBank/DDBJ databases">
        <authorList>
            <person name="Kjaerup R.B."/>
            <person name="Dalgaard T.S."/>
            <person name="Juul-Madsen H.R."/>
        </authorList>
    </citation>
    <scope>NUCLEOTIDE SEQUENCE [LARGE SCALE GENOMIC DNA]</scope>
    <source>
        <strain evidence="4 5">1081914.2</strain>
    </source>
</reference>
<name>A0A1A3C3Z7_MYCAS</name>
<dbReference type="RefSeq" id="WP_065121630.1">
    <property type="nucleotide sequence ID" value="NZ_LZKQ01000186.1"/>
</dbReference>
<keyword evidence="2" id="KW-0862">Zinc</keyword>
<dbReference type="InterPro" id="IPR016193">
    <property type="entry name" value="Cytidine_deaminase-like"/>
</dbReference>
<dbReference type="GO" id="GO:0008270">
    <property type="term" value="F:zinc ion binding"/>
    <property type="evidence" value="ECO:0007669"/>
    <property type="project" value="InterPro"/>
</dbReference>
<dbReference type="InterPro" id="IPR016192">
    <property type="entry name" value="APOBEC/CMP_deaminase_Zn-bd"/>
</dbReference>
<dbReference type="EMBL" id="LZKQ01000186">
    <property type="protein sequence ID" value="OBI81829.1"/>
    <property type="molecule type" value="Genomic_DNA"/>
</dbReference>
<dbReference type="Gene3D" id="3.40.140.10">
    <property type="entry name" value="Cytidine Deaminase, domain 2"/>
    <property type="match status" value="1"/>
</dbReference>
<comment type="caution">
    <text evidence="4">The sequence shown here is derived from an EMBL/GenBank/DDBJ whole genome shotgun (WGS) entry which is preliminary data.</text>
</comment>
<dbReference type="eggNOG" id="COG0590">
    <property type="taxonomic scope" value="Bacteria"/>
</dbReference>
<dbReference type="AlphaFoldDB" id="A0A1A3C3Z7"/>
<dbReference type="STRING" id="1790.A5645_04275"/>
<dbReference type="InterPro" id="IPR002125">
    <property type="entry name" value="CMP_dCMP_dom"/>
</dbReference>
<evidence type="ECO:0000313" key="4">
    <source>
        <dbReference type="EMBL" id="OBI81829.1"/>
    </source>
</evidence>
<dbReference type="PROSITE" id="PS00903">
    <property type="entry name" value="CYT_DCMP_DEAMINASES_1"/>
    <property type="match status" value="1"/>
</dbReference>
<dbReference type="OrthoDB" id="9802676at2"/>
<dbReference type="Proteomes" id="UP000093795">
    <property type="component" value="Unassembled WGS sequence"/>
</dbReference>
<dbReference type="CDD" id="cd01285">
    <property type="entry name" value="nucleoside_deaminase"/>
    <property type="match status" value="1"/>
</dbReference>
<keyword evidence="1" id="KW-0479">Metal-binding</keyword>
<proteinExistence type="predicted"/>
<accession>A0A1A3C3Z7</accession>
<evidence type="ECO:0000256" key="1">
    <source>
        <dbReference type="ARBA" id="ARBA00022723"/>
    </source>
</evidence>
<gene>
    <name evidence="4" type="ORF">A9X01_23090</name>
</gene>
<sequence length="196" mass="22376">MRENAATATRLLDVMERDILPMTARGVAQGNKIFGAALLRKSDLSVVITGTNAETNNPLLHGEISTLNQFYELPDRPSTRDLIFLSTHEPCPLCLSAITWAGFDNFYYFFSYEDSRDAFGIPHDLRILKEVFGVENGDYRASNAFWSAYSIPELVNTEPQQERESLRQREQQIRARYAELSDQYQLAKTDNNIPFN</sequence>
<evidence type="ECO:0000259" key="3">
    <source>
        <dbReference type="PROSITE" id="PS51747"/>
    </source>
</evidence>
<evidence type="ECO:0000256" key="2">
    <source>
        <dbReference type="ARBA" id="ARBA00022833"/>
    </source>
</evidence>